<reference evidence="2 3" key="2">
    <citation type="submission" date="2018-10" db="EMBL/GenBank/DDBJ databases">
        <authorList>
            <consortium name="Pathogen Informatics"/>
        </authorList>
    </citation>
    <scope>NUCLEOTIDE SEQUENCE [LARGE SCALE GENOMIC DNA]</scope>
</reference>
<feature type="domain" description="HMG box" evidence="1">
    <location>
        <begin position="4"/>
        <end position="58"/>
    </location>
</feature>
<evidence type="ECO:0000313" key="4">
    <source>
        <dbReference type="WBParaSite" id="EVEC_0000571601-mRNA-1"/>
    </source>
</evidence>
<dbReference type="AlphaFoldDB" id="A0A0N4V643"/>
<dbReference type="Gene3D" id="1.10.30.10">
    <property type="entry name" value="High mobility group box domain"/>
    <property type="match status" value="1"/>
</dbReference>
<dbReference type="Proteomes" id="UP000274131">
    <property type="component" value="Unassembled WGS sequence"/>
</dbReference>
<dbReference type="WBParaSite" id="EVEC_0000571601-mRNA-1">
    <property type="protein sequence ID" value="EVEC_0000571601-mRNA-1"/>
    <property type="gene ID" value="EVEC_0000571601"/>
</dbReference>
<accession>A0A0N4V643</accession>
<proteinExistence type="predicted"/>
<evidence type="ECO:0000313" key="3">
    <source>
        <dbReference type="Proteomes" id="UP000274131"/>
    </source>
</evidence>
<keyword evidence="3" id="KW-1185">Reference proteome</keyword>
<organism evidence="4">
    <name type="scientific">Enterobius vermicularis</name>
    <name type="common">Human pinworm</name>
    <dbReference type="NCBI Taxonomy" id="51028"/>
    <lineage>
        <taxon>Eukaryota</taxon>
        <taxon>Metazoa</taxon>
        <taxon>Ecdysozoa</taxon>
        <taxon>Nematoda</taxon>
        <taxon>Chromadorea</taxon>
        <taxon>Rhabditida</taxon>
        <taxon>Spirurina</taxon>
        <taxon>Oxyuridomorpha</taxon>
        <taxon>Oxyuroidea</taxon>
        <taxon>Oxyuridae</taxon>
        <taxon>Enterobius</taxon>
    </lineage>
</organism>
<dbReference type="Pfam" id="PF09011">
    <property type="entry name" value="HMG_box_2"/>
    <property type="match status" value="1"/>
</dbReference>
<name>A0A0N4V643_ENTVE</name>
<evidence type="ECO:0000259" key="1">
    <source>
        <dbReference type="Pfam" id="PF09011"/>
    </source>
</evidence>
<dbReference type="OrthoDB" id="5853619at2759"/>
<evidence type="ECO:0000313" key="2">
    <source>
        <dbReference type="EMBL" id="VDD90576.1"/>
    </source>
</evidence>
<dbReference type="InterPro" id="IPR009071">
    <property type="entry name" value="HMG_box_dom"/>
</dbReference>
<gene>
    <name evidence="2" type="ORF">EVEC_LOCUS5327</name>
</gene>
<dbReference type="SUPFAM" id="SSF47095">
    <property type="entry name" value="HMG-box"/>
    <property type="match status" value="1"/>
</dbReference>
<reference evidence="4" key="1">
    <citation type="submission" date="2017-02" db="UniProtKB">
        <authorList>
            <consortium name="WormBaseParasite"/>
        </authorList>
    </citation>
    <scope>IDENTIFICATION</scope>
</reference>
<dbReference type="InterPro" id="IPR036910">
    <property type="entry name" value="HMG_box_dom_sf"/>
</dbReference>
<protein>
    <submittedName>
        <fullName evidence="4">HMG box domain-containing protein</fullName>
    </submittedName>
</protein>
<dbReference type="EMBL" id="UXUI01008128">
    <property type="protein sequence ID" value="VDD90576.1"/>
    <property type="molecule type" value="Genomic_DNA"/>
</dbReference>
<sequence>MTDKMSGYWMFVEKVVKPRLEAELGHSVTGKELGEKGSSLWEELSEEEQKQWKDKAKKFNSSESGFQRRLRNKERKHEMKCRLYQGNNTSASRLLPKGRNSILPPSGRYDEIDTFAKVYYSTTNNEFNEKRRADVEELCSSLQFNFHERGTGIPAVEDKSYAIGRSDFANVWDEIKQYSGMNESGKNILVKADCWNKVVGSFQTLYEMTRDKTVSRVETHFMTVEDYLLGVISYLGHELTNKLREDIAEKMQKFWPEVLHSDVACSFHSGRNVKQKKFCSLLSAHETVRQSRASKSVMRTRRSNRPIDCEEDEIGSSGVAGKFLNIEYSRPRENGPGDIDLKMQGAVRRDFRTTVSPLGQLQNHTSTSRPDEERDVFVKMRYGYSNCDVQNKFPFIVSGNSCREKQFSNETDLDELLDYKLFSPESSLSAEKVFQHFERGNKQDLVSFEQIRSQKEQDAPFASEEVIVRIFEGHRKEEYDTSKEFENASNDYGKVRTMPGSAFLFAPEVAKRHGSTNLEPKEPSFDLHCFQITYKRANMNSREQVKNASGELRKLLDMWRNSLEL</sequence>